<reference evidence="8 9" key="1">
    <citation type="submission" date="2018-08" db="EMBL/GenBank/DDBJ databases">
        <title>Altererythrobacter sp.Ery1 and Ery12, the genome sequencing of novel strains in genus Alterythrobacter.</title>
        <authorList>
            <person name="Cheng H."/>
            <person name="Wu Y.-H."/>
            <person name="Fang C."/>
            <person name="Xu X.-W."/>
        </authorList>
    </citation>
    <scope>NUCLEOTIDE SEQUENCE [LARGE SCALE GENOMIC DNA]</scope>
    <source>
        <strain evidence="8 9">Ery1</strain>
    </source>
</reference>
<dbReference type="SMART" id="SM00849">
    <property type="entry name" value="Lactamase_B"/>
    <property type="match status" value="1"/>
</dbReference>
<dbReference type="SUPFAM" id="SSF56281">
    <property type="entry name" value="Metallo-hydrolase/oxidoreductase"/>
    <property type="match status" value="1"/>
</dbReference>
<gene>
    <name evidence="8" type="ORF">D2V04_04745</name>
</gene>
<evidence type="ECO:0000256" key="1">
    <source>
        <dbReference type="ARBA" id="ARBA00022722"/>
    </source>
</evidence>
<keyword evidence="3" id="KW-0378">Hydrolase</keyword>
<dbReference type="CDD" id="cd07714">
    <property type="entry name" value="RNaseJ_MBL-fold"/>
    <property type="match status" value="1"/>
</dbReference>
<dbReference type="OrthoDB" id="9770211at2"/>
<organism evidence="8 9">
    <name type="scientific">Pelagerythrobacter aerophilus</name>
    <dbReference type="NCBI Taxonomy" id="2306995"/>
    <lineage>
        <taxon>Bacteria</taxon>
        <taxon>Pseudomonadati</taxon>
        <taxon>Pseudomonadota</taxon>
        <taxon>Alphaproteobacteria</taxon>
        <taxon>Sphingomonadales</taxon>
        <taxon>Erythrobacteraceae</taxon>
        <taxon>Pelagerythrobacter</taxon>
    </lineage>
</organism>
<evidence type="ECO:0000259" key="7">
    <source>
        <dbReference type="SMART" id="SM00849"/>
    </source>
</evidence>
<dbReference type="Proteomes" id="UP000285092">
    <property type="component" value="Unassembled WGS sequence"/>
</dbReference>
<evidence type="ECO:0000256" key="2">
    <source>
        <dbReference type="ARBA" id="ARBA00022723"/>
    </source>
</evidence>
<dbReference type="InterPro" id="IPR055132">
    <property type="entry name" value="RNase_J_b_CASP"/>
</dbReference>
<name>A0A418NKD0_9SPHN</name>
<evidence type="ECO:0000256" key="5">
    <source>
        <dbReference type="ARBA" id="ARBA00022839"/>
    </source>
</evidence>
<keyword evidence="9" id="KW-1185">Reference proteome</keyword>
<dbReference type="AlphaFoldDB" id="A0A418NKD0"/>
<keyword evidence="1" id="KW-0540">Nuclease</keyword>
<accession>A0A418NKD0</accession>
<protein>
    <submittedName>
        <fullName evidence="8">Ribonuclease J</fullName>
    </submittedName>
</protein>
<dbReference type="Pfam" id="PF00753">
    <property type="entry name" value="Lactamase_B"/>
    <property type="match status" value="1"/>
</dbReference>
<proteinExistence type="predicted"/>
<evidence type="ECO:0000256" key="3">
    <source>
        <dbReference type="ARBA" id="ARBA00022801"/>
    </source>
</evidence>
<dbReference type="Gene3D" id="3.60.15.10">
    <property type="entry name" value="Ribonuclease Z/Hydroxyacylglutathione hydrolase-like"/>
    <property type="match status" value="1"/>
</dbReference>
<evidence type="ECO:0000313" key="8">
    <source>
        <dbReference type="EMBL" id="RIV79760.1"/>
    </source>
</evidence>
<dbReference type="Pfam" id="PF07521">
    <property type="entry name" value="RMMBL"/>
    <property type="match status" value="1"/>
</dbReference>
<dbReference type="Pfam" id="PF22505">
    <property type="entry name" value="RNase_J_b_CASP"/>
    <property type="match status" value="1"/>
</dbReference>
<dbReference type="GO" id="GO:0004527">
    <property type="term" value="F:exonuclease activity"/>
    <property type="evidence" value="ECO:0007669"/>
    <property type="project" value="UniProtKB-KW"/>
</dbReference>
<keyword evidence="4" id="KW-0862">Zinc</keyword>
<keyword evidence="2" id="KW-0479">Metal-binding</keyword>
<evidence type="ECO:0000313" key="9">
    <source>
        <dbReference type="Proteomes" id="UP000285092"/>
    </source>
</evidence>
<dbReference type="GO" id="GO:0003723">
    <property type="term" value="F:RNA binding"/>
    <property type="evidence" value="ECO:0007669"/>
    <property type="project" value="UniProtKB-KW"/>
</dbReference>
<keyword evidence="6" id="KW-0694">RNA-binding</keyword>
<evidence type="ECO:0000256" key="6">
    <source>
        <dbReference type="ARBA" id="ARBA00022884"/>
    </source>
</evidence>
<evidence type="ECO:0000256" key="4">
    <source>
        <dbReference type="ARBA" id="ARBA00022833"/>
    </source>
</evidence>
<dbReference type="InterPro" id="IPR036866">
    <property type="entry name" value="RibonucZ/Hydroxyglut_hydro"/>
</dbReference>
<dbReference type="GO" id="GO:0046872">
    <property type="term" value="F:metal ion binding"/>
    <property type="evidence" value="ECO:0007669"/>
    <property type="project" value="UniProtKB-KW"/>
</dbReference>
<dbReference type="EMBL" id="QXFK01000014">
    <property type="protein sequence ID" value="RIV79760.1"/>
    <property type="molecule type" value="Genomic_DNA"/>
</dbReference>
<dbReference type="Gene3D" id="3.40.50.10710">
    <property type="entry name" value="Metallo-hydrolase/oxidoreductase"/>
    <property type="match status" value="1"/>
</dbReference>
<keyword evidence="5" id="KW-0269">Exonuclease</keyword>
<comment type="caution">
    <text evidence="8">The sequence shown here is derived from an EMBL/GenBank/DDBJ whole genome shotgun (WGS) entry which is preliminary data.</text>
</comment>
<dbReference type="InterPro" id="IPR011108">
    <property type="entry name" value="RMMBL"/>
</dbReference>
<feature type="domain" description="Metallo-beta-lactamase" evidence="7">
    <location>
        <begin position="1"/>
        <end position="195"/>
    </location>
</feature>
<dbReference type="InterPro" id="IPR042173">
    <property type="entry name" value="RNase_J_2"/>
</dbReference>
<sequence length="525" mass="55915">MNVNLYGCDGKWLMVDLGMTFSGGEYPGVDLVFADLDFIEERSKDLVGIVLTHAHEDHIGAVPYFAADLGVPLYATPFTADLVMRKLEEAGLSRTVELNVVASTDPFSLGPFDISYVPLAHSIAEGNALLVETPYGRVFHTGDWKLDEDPIVGEPTTEEELTELGDEGILALVCDSTNVFNPAASGSEGAVYQGLMEEVKRQAGKRVLVTTFASNVARLHTLGEVAKATGRQLCVAGRSLDRIIDVAQDNGYLEDLPPLVDFDTAMGLPRGEVLILATGGQGEPRAALARVADGSHPIELTAGDVVLFSSRQIPGNEIAIGRVQNQLAARGIVMVTDRQSAIHVSGHPGRPELEALYGWLRPEVLVPVHGEVRHMQEQARLGLASGIPHAVAQVNGDVVRLAPGAPGKVAEVRAGRLVLDGDIIAPADGEGIVMRRRIAAEGALVVILSPDGNVAIESFGLPLEEDMTDFAAEAKADVLEAIRKLRGKARAGADDVAEAARLAARRAARRWSGKNPQVKVVMLEG</sequence>
<dbReference type="InterPro" id="IPR001279">
    <property type="entry name" value="Metallo-B-lactamas"/>
</dbReference>
<dbReference type="PANTHER" id="PTHR43694:SF1">
    <property type="entry name" value="RIBONUCLEASE J"/>
    <property type="match status" value="1"/>
</dbReference>
<dbReference type="PANTHER" id="PTHR43694">
    <property type="entry name" value="RIBONUCLEASE J"/>
    <property type="match status" value="1"/>
</dbReference>